<reference evidence="2 3" key="1">
    <citation type="submission" date="2024-02" db="EMBL/GenBank/DDBJ databases">
        <authorList>
            <person name="Chen Y."/>
            <person name="Shah S."/>
            <person name="Dougan E. K."/>
            <person name="Thang M."/>
            <person name="Chan C."/>
        </authorList>
    </citation>
    <scope>NUCLEOTIDE SEQUENCE [LARGE SCALE GENOMIC DNA]</scope>
</reference>
<dbReference type="EMBL" id="CAXAMM010000001">
    <property type="protein sequence ID" value="CAK8985230.1"/>
    <property type="molecule type" value="Genomic_DNA"/>
</dbReference>
<gene>
    <name evidence="2" type="ORF">SCF082_LOCUS16964</name>
    <name evidence="1" type="ORF">SCF082_LOCUS70</name>
</gene>
<sequence length="681" mass="76392">MQALQSAFSLCCTARPRLVPSWSERGDERLETGLAEGSAVVARLHQPNSPPQFIYGTLDSKSPLSITSCEGATITSDEVQWAAAAKDDGWLAPYGKEWQEPGRILFMRLLKDDEWVAARTATRAPSTPVAANYLPLEGVEGLEGVDVCKEVGMLFTPHEECQEEFKELQPGRGGVLVDHLAKAFVLGSSKSQQRLRWVQKCRTEAQYPMRCIWVHPLVKSLGLREFVRRCCAKAEAQEPLAPEIVMLLGPPAAGKSSIQRLPPEQVPETLKGTVRSLKFREEVNNDNLCDCMPGFRAQFQVALGVPKESQAGGAHWRKMMKVVQHKNSGSWNWAVQALTGRSQEHKSAIAWAMQWLTYAMFHHGPVRDSLAWDVIKVTIVEAKTLPVYYSSVMAGAALDRTMEILELAHSPSKPVPHPPLRVVGFWPYASQEARHARQRNRHRSEKEQQRLLGGNIDSNLVNLHFHAQQAESNITKMLKSLRLGQRPSDGETVQATDIKVDRFIVIDNDAVEPRILLDFTEQCTQRKLRCEQEEVEASKKLLRCIAELPQWDEFCCALFRCLQFFLPKDDADLAKVAGKSSQEPFQEPEQVLPVLQQLDESVFQILTKDSPAIGTAELRPEFSRVRAQSGMLETLGRETLLVLKEHLTDLRMMCVIKALRDDQVAEDGEEEDDADAETSPH</sequence>
<evidence type="ECO:0000313" key="1">
    <source>
        <dbReference type="EMBL" id="CAK8985230.1"/>
    </source>
</evidence>
<dbReference type="EMBL" id="CAXAMM010011112">
    <property type="protein sequence ID" value="CAK9025179.1"/>
    <property type="molecule type" value="Genomic_DNA"/>
</dbReference>
<keyword evidence="3" id="KW-1185">Reference proteome</keyword>
<evidence type="ECO:0000313" key="3">
    <source>
        <dbReference type="Proteomes" id="UP001642464"/>
    </source>
</evidence>
<accession>A0ABP0KGS9</accession>
<organism evidence="2 3">
    <name type="scientific">Durusdinium trenchii</name>
    <dbReference type="NCBI Taxonomy" id="1381693"/>
    <lineage>
        <taxon>Eukaryota</taxon>
        <taxon>Sar</taxon>
        <taxon>Alveolata</taxon>
        <taxon>Dinophyceae</taxon>
        <taxon>Suessiales</taxon>
        <taxon>Symbiodiniaceae</taxon>
        <taxon>Durusdinium</taxon>
    </lineage>
</organism>
<proteinExistence type="predicted"/>
<comment type="caution">
    <text evidence="2">The sequence shown here is derived from an EMBL/GenBank/DDBJ whole genome shotgun (WGS) entry which is preliminary data.</text>
</comment>
<dbReference type="Proteomes" id="UP001642464">
    <property type="component" value="Unassembled WGS sequence"/>
</dbReference>
<protein>
    <submittedName>
        <fullName evidence="2">Uncharacterized protein</fullName>
    </submittedName>
</protein>
<evidence type="ECO:0000313" key="2">
    <source>
        <dbReference type="EMBL" id="CAK9025179.1"/>
    </source>
</evidence>
<name>A0ABP0KGS9_9DINO</name>